<name>A0A0N5BHI6_STREA</name>
<sequence length="124" mass="13873">MPSSRRPKQDGGAQENSSLLKHLQEMQDDYSKQIAIKKRDILSSGPEIVVKATGIIHKTITDNLPGELLDMSYGEFLKQMKGSNTTFGRANDTLVAIEDLRNRVKSGTATHDEVSKYRELKKLL</sequence>
<proteinExistence type="predicted"/>
<evidence type="ECO:0000313" key="1">
    <source>
        <dbReference type="Proteomes" id="UP000046392"/>
    </source>
</evidence>
<dbReference type="AlphaFoldDB" id="A0A0N5BHI6"/>
<protein>
    <submittedName>
        <fullName evidence="2">Uncharacterized protein</fullName>
    </submittedName>
</protein>
<accession>A0A0N5BHI6</accession>
<organism evidence="1 2">
    <name type="scientific">Strongyloides papillosus</name>
    <name type="common">Intestinal threadworm</name>
    <dbReference type="NCBI Taxonomy" id="174720"/>
    <lineage>
        <taxon>Eukaryota</taxon>
        <taxon>Metazoa</taxon>
        <taxon>Ecdysozoa</taxon>
        <taxon>Nematoda</taxon>
        <taxon>Chromadorea</taxon>
        <taxon>Rhabditida</taxon>
        <taxon>Tylenchina</taxon>
        <taxon>Panagrolaimomorpha</taxon>
        <taxon>Strongyloidoidea</taxon>
        <taxon>Strongyloididae</taxon>
        <taxon>Strongyloides</taxon>
    </lineage>
</organism>
<reference evidence="2" key="1">
    <citation type="submission" date="2017-02" db="UniProtKB">
        <authorList>
            <consortium name="WormBaseParasite"/>
        </authorList>
    </citation>
    <scope>IDENTIFICATION</scope>
</reference>
<keyword evidence="1" id="KW-1185">Reference proteome</keyword>
<evidence type="ECO:0000313" key="2">
    <source>
        <dbReference type="WBParaSite" id="SPAL_0000542700.1"/>
    </source>
</evidence>
<dbReference type="Proteomes" id="UP000046392">
    <property type="component" value="Unplaced"/>
</dbReference>
<dbReference type="WBParaSite" id="SPAL_0000542700.1">
    <property type="protein sequence ID" value="SPAL_0000542700.1"/>
    <property type="gene ID" value="SPAL_0000542700"/>
</dbReference>